<keyword evidence="5" id="KW-1133">Transmembrane helix</keyword>
<dbReference type="AlphaFoldDB" id="A0A9W8CHX4"/>
<evidence type="ECO:0000256" key="10">
    <source>
        <dbReference type="SAM" id="MobiDB-lite"/>
    </source>
</evidence>
<name>A0A9W8CHX4_9FUNG</name>
<keyword evidence="12" id="KW-1185">Reference proteome</keyword>
<dbReference type="EMBL" id="JANBOH010000209">
    <property type="protein sequence ID" value="KAJ1643904.1"/>
    <property type="molecule type" value="Genomic_DNA"/>
</dbReference>
<dbReference type="InterPro" id="IPR018108">
    <property type="entry name" value="MCP_transmembrane"/>
</dbReference>
<dbReference type="InterPro" id="IPR002067">
    <property type="entry name" value="MCP"/>
</dbReference>
<feature type="compositionally biased region" description="Polar residues" evidence="10">
    <location>
        <begin position="1"/>
        <end position="15"/>
    </location>
</feature>
<evidence type="ECO:0000256" key="5">
    <source>
        <dbReference type="ARBA" id="ARBA00022989"/>
    </source>
</evidence>
<gene>
    <name evidence="11" type="primary">TPC1</name>
    <name evidence="11" type="ORF">LPJ64_004373</name>
</gene>
<sequence length="362" mass="39133">MSPQPAQTTVASQTINNSNSSHNDSSRKPRASTSDNVLLKTSRTNSTRSLTTIENVICGATAGLISRALVAPFDVVKITLQLETQKRSFIPRPLTARTQTGIIACASRIVRKEGIRGLFKGNLSAEYLYLTYGGAQFLIFGSVEGALKNVQKLPRRARSFVSGALAGALATSITYPFDLLRTRFIAQESTNKVHGSIIGAVRQIAREEGLGGFYRGLWPACLQIMPYMGIVFTSYDVLGSGYRWLRRSLLAGETATTRAMDSVQDAVIGGGAAVIGKCCVYPLDLVRKRLQIQGPHRLSYASGNVPVYSGMSNALVYIVRNEGALSLFRGLTPALIKAAPASAAVFFFYGQTRDLLLTLKPE</sequence>
<keyword evidence="6" id="KW-0496">Mitochondrion</keyword>
<feature type="repeat" description="Solcar" evidence="8">
    <location>
        <begin position="50"/>
        <end position="146"/>
    </location>
</feature>
<dbReference type="PROSITE" id="PS50920">
    <property type="entry name" value="SOLCAR"/>
    <property type="match status" value="3"/>
</dbReference>
<feature type="repeat" description="Solcar" evidence="8">
    <location>
        <begin position="154"/>
        <end position="241"/>
    </location>
</feature>
<evidence type="ECO:0000256" key="7">
    <source>
        <dbReference type="ARBA" id="ARBA00023136"/>
    </source>
</evidence>
<comment type="caution">
    <text evidence="11">The sequence shown here is derived from an EMBL/GenBank/DDBJ whole genome shotgun (WGS) entry which is preliminary data.</text>
</comment>
<keyword evidence="7 8" id="KW-0472">Membrane</keyword>
<dbReference type="PRINTS" id="PR00926">
    <property type="entry name" value="MITOCARRIER"/>
</dbReference>
<organism evidence="11 12">
    <name type="scientific">Coemansia asiatica</name>
    <dbReference type="NCBI Taxonomy" id="1052880"/>
    <lineage>
        <taxon>Eukaryota</taxon>
        <taxon>Fungi</taxon>
        <taxon>Fungi incertae sedis</taxon>
        <taxon>Zoopagomycota</taxon>
        <taxon>Kickxellomycotina</taxon>
        <taxon>Kickxellomycetes</taxon>
        <taxon>Kickxellales</taxon>
        <taxon>Kickxellaceae</taxon>
        <taxon>Coemansia</taxon>
    </lineage>
</organism>
<dbReference type="PANTHER" id="PTHR24089">
    <property type="entry name" value="SOLUTE CARRIER FAMILY 25"/>
    <property type="match status" value="1"/>
</dbReference>
<dbReference type="Proteomes" id="UP001145021">
    <property type="component" value="Unassembled WGS sequence"/>
</dbReference>
<protein>
    <submittedName>
        <fullName evidence="11">Mitochondrial thiamine pyrophosphate transporter</fullName>
    </submittedName>
</protein>
<feature type="region of interest" description="Disordered" evidence="10">
    <location>
        <begin position="1"/>
        <end position="40"/>
    </location>
</feature>
<evidence type="ECO:0000256" key="6">
    <source>
        <dbReference type="ARBA" id="ARBA00023128"/>
    </source>
</evidence>
<evidence type="ECO:0000256" key="3">
    <source>
        <dbReference type="ARBA" id="ARBA00022692"/>
    </source>
</evidence>
<evidence type="ECO:0000256" key="4">
    <source>
        <dbReference type="ARBA" id="ARBA00022737"/>
    </source>
</evidence>
<reference evidence="11" key="1">
    <citation type="submission" date="2022-07" db="EMBL/GenBank/DDBJ databases">
        <title>Phylogenomic reconstructions and comparative analyses of Kickxellomycotina fungi.</title>
        <authorList>
            <person name="Reynolds N.K."/>
            <person name="Stajich J.E."/>
            <person name="Barry K."/>
            <person name="Grigoriev I.V."/>
            <person name="Crous P."/>
            <person name="Smith M.E."/>
        </authorList>
    </citation>
    <scope>NUCLEOTIDE SEQUENCE</scope>
    <source>
        <strain evidence="11">NBRC 105413</strain>
    </source>
</reference>
<evidence type="ECO:0000313" key="12">
    <source>
        <dbReference type="Proteomes" id="UP001145021"/>
    </source>
</evidence>
<evidence type="ECO:0000256" key="2">
    <source>
        <dbReference type="ARBA" id="ARBA00022448"/>
    </source>
</evidence>
<dbReference type="Gene3D" id="1.50.40.10">
    <property type="entry name" value="Mitochondrial carrier domain"/>
    <property type="match status" value="2"/>
</dbReference>
<comment type="subcellular location">
    <subcellularLocation>
        <location evidence="1">Mitochondrion membrane</location>
        <topology evidence="1">Multi-pass membrane protein</topology>
    </subcellularLocation>
</comment>
<dbReference type="GO" id="GO:0055085">
    <property type="term" value="P:transmembrane transport"/>
    <property type="evidence" value="ECO:0007669"/>
    <property type="project" value="InterPro"/>
</dbReference>
<feature type="repeat" description="Solcar" evidence="8">
    <location>
        <begin position="260"/>
        <end position="355"/>
    </location>
</feature>
<accession>A0A9W8CHX4</accession>
<evidence type="ECO:0000256" key="9">
    <source>
        <dbReference type="RuleBase" id="RU000488"/>
    </source>
</evidence>
<comment type="similarity">
    <text evidence="9">Belongs to the mitochondrial carrier (TC 2.A.29) family.</text>
</comment>
<proteinExistence type="inferred from homology"/>
<dbReference type="InterPro" id="IPR023395">
    <property type="entry name" value="MCP_dom_sf"/>
</dbReference>
<keyword evidence="3 8" id="KW-0812">Transmembrane</keyword>
<evidence type="ECO:0000313" key="11">
    <source>
        <dbReference type="EMBL" id="KAJ1643904.1"/>
    </source>
</evidence>
<dbReference type="GO" id="GO:0031966">
    <property type="term" value="C:mitochondrial membrane"/>
    <property type="evidence" value="ECO:0007669"/>
    <property type="project" value="UniProtKB-SubCell"/>
</dbReference>
<dbReference type="SUPFAM" id="SSF103506">
    <property type="entry name" value="Mitochondrial carrier"/>
    <property type="match status" value="2"/>
</dbReference>
<keyword evidence="2 9" id="KW-0813">Transport</keyword>
<keyword evidence="4" id="KW-0677">Repeat</keyword>
<evidence type="ECO:0000256" key="1">
    <source>
        <dbReference type="ARBA" id="ARBA00004225"/>
    </source>
</evidence>
<dbReference type="Pfam" id="PF00153">
    <property type="entry name" value="Mito_carr"/>
    <property type="match status" value="3"/>
</dbReference>
<evidence type="ECO:0000256" key="8">
    <source>
        <dbReference type="PROSITE-ProRule" id="PRU00282"/>
    </source>
</evidence>